<proteinExistence type="predicted"/>
<name>A0AAV0B9H4_PHAPC</name>
<sequence>MKNPQCTRLDEACKFRNYSSLRTERDMKARTTVVSKELVESHEVDDIEANVQLSIENDLRSGPRFSRSRSQHRFQSQKKSILKFEENSELRGFRLRKKAHVIRELIETERRYLDSLNRIQSYYLLPILQSQKGSNLDNKNLILDKKTTTIIFFKLRSNSWSVSALSL</sequence>
<dbReference type="Gene3D" id="1.20.900.10">
    <property type="entry name" value="Dbl homology (DH) domain"/>
    <property type="match status" value="1"/>
</dbReference>
<dbReference type="AlphaFoldDB" id="A0AAV0B9H4"/>
<evidence type="ECO:0000259" key="1">
    <source>
        <dbReference type="PROSITE" id="PS50010"/>
    </source>
</evidence>
<evidence type="ECO:0000313" key="3">
    <source>
        <dbReference type="Proteomes" id="UP001153365"/>
    </source>
</evidence>
<dbReference type="InterPro" id="IPR000219">
    <property type="entry name" value="DH_dom"/>
</dbReference>
<dbReference type="GO" id="GO:0005085">
    <property type="term" value="F:guanyl-nucleotide exchange factor activity"/>
    <property type="evidence" value="ECO:0007669"/>
    <property type="project" value="InterPro"/>
</dbReference>
<evidence type="ECO:0000313" key="2">
    <source>
        <dbReference type="EMBL" id="CAH7683667.1"/>
    </source>
</evidence>
<reference evidence="2" key="1">
    <citation type="submission" date="2022-06" db="EMBL/GenBank/DDBJ databases">
        <authorList>
            <consortium name="SYNGENTA / RWTH Aachen University"/>
        </authorList>
    </citation>
    <scope>NUCLEOTIDE SEQUENCE</scope>
</reference>
<dbReference type="Proteomes" id="UP001153365">
    <property type="component" value="Unassembled WGS sequence"/>
</dbReference>
<dbReference type="PROSITE" id="PS50010">
    <property type="entry name" value="DH_2"/>
    <property type="match status" value="1"/>
</dbReference>
<comment type="caution">
    <text evidence="2">The sequence shown here is derived from an EMBL/GenBank/DDBJ whole genome shotgun (WGS) entry which is preliminary data.</text>
</comment>
<dbReference type="SUPFAM" id="SSF48065">
    <property type="entry name" value="DBL homology domain (DH-domain)"/>
    <property type="match status" value="1"/>
</dbReference>
<dbReference type="EMBL" id="CALTRL010004830">
    <property type="protein sequence ID" value="CAH7683667.1"/>
    <property type="molecule type" value="Genomic_DNA"/>
</dbReference>
<dbReference type="InterPro" id="IPR035899">
    <property type="entry name" value="DBL_dom_sf"/>
</dbReference>
<gene>
    <name evidence="2" type="ORF">PPACK8108_LOCUS17307</name>
</gene>
<accession>A0AAV0B9H4</accession>
<organism evidence="2 3">
    <name type="scientific">Phakopsora pachyrhizi</name>
    <name type="common">Asian soybean rust disease fungus</name>
    <dbReference type="NCBI Taxonomy" id="170000"/>
    <lineage>
        <taxon>Eukaryota</taxon>
        <taxon>Fungi</taxon>
        <taxon>Dikarya</taxon>
        <taxon>Basidiomycota</taxon>
        <taxon>Pucciniomycotina</taxon>
        <taxon>Pucciniomycetes</taxon>
        <taxon>Pucciniales</taxon>
        <taxon>Phakopsoraceae</taxon>
        <taxon>Phakopsora</taxon>
    </lineage>
</organism>
<keyword evidence="3" id="KW-1185">Reference proteome</keyword>
<protein>
    <submittedName>
        <fullName evidence="2">Expressed protein</fullName>
    </submittedName>
</protein>
<feature type="domain" description="DH" evidence="1">
    <location>
        <begin position="97"/>
        <end position="155"/>
    </location>
</feature>